<dbReference type="Proteomes" id="UP000036338">
    <property type="component" value="Unassembled WGS sequence"/>
</dbReference>
<sequence length="396" mass="42858">MPAVIVIGAGIGGLSLALELHARGYACQVFEATSAVHAAGVGLNILPYASRVLHRLGLASELGKAAMLPRSSVYASSVGQILLSEPLGVASGAEFPQYSIHRAALLRILLNAVRQRLGADAVRFGHRLVRFEQDTREARAYFDCRDTAARGDMLVGCDGIHSAVCRQLHPVAAPLRFSGIVMWRGITKRFPLLDQQTMLRCGRIETGKLVAYPVRDPDTPDEIVANWVLELRDATAIAERHAVIEPTSVPDVFFSWKFDWLDVRSLILNATQVLRMPMTDRDPLPRWSDRRVTLLGDAAHPMYPVGSNGAGQAILDAAALAACIDGAGIIAGLRAYDALRSPKTAAIVTRDRAGGPDIVLEAIHTATHDAFTPVEETPALSQRLHSLLTSYRANET</sequence>
<evidence type="ECO:0000256" key="2">
    <source>
        <dbReference type="ARBA" id="ARBA00023033"/>
    </source>
</evidence>
<dbReference type="SUPFAM" id="SSF54373">
    <property type="entry name" value="FAD-linked reductases, C-terminal domain"/>
    <property type="match status" value="1"/>
</dbReference>
<dbReference type="InterPro" id="IPR002938">
    <property type="entry name" value="FAD-bd"/>
</dbReference>
<dbReference type="SUPFAM" id="SSF51905">
    <property type="entry name" value="FAD/NAD(P)-binding domain"/>
    <property type="match status" value="1"/>
</dbReference>
<proteinExistence type="predicted"/>
<dbReference type="InterPro" id="IPR050493">
    <property type="entry name" value="FAD-dep_Monooxygenase_BioMet"/>
</dbReference>
<evidence type="ECO:0000256" key="1">
    <source>
        <dbReference type="ARBA" id="ARBA00023002"/>
    </source>
</evidence>
<evidence type="ECO:0000313" key="4">
    <source>
        <dbReference type="EMBL" id="KML53957.1"/>
    </source>
</evidence>
<dbReference type="NCBIfam" id="NF005720">
    <property type="entry name" value="PRK07538.1"/>
    <property type="match status" value="1"/>
</dbReference>
<reference evidence="4 5" key="1">
    <citation type="submission" date="2015-05" db="EMBL/GenBank/DDBJ databases">
        <title>Draft genome of Burkholderia cepacia LK29.</title>
        <authorList>
            <person name="Chan X.Y."/>
        </authorList>
    </citation>
    <scope>NUCLEOTIDE SEQUENCE [LARGE SCALE GENOMIC DNA]</scope>
    <source>
        <strain evidence="4 5">LK29</strain>
    </source>
</reference>
<name>A0A0J5WTJ0_BURCE</name>
<gene>
    <name evidence="4" type="ORF">VL15_22400</name>
</gene>
<dbReference type="InterPro" id="IPR036188">
    <property type="entry name" value="FAD/NAD-bd_sf"/>
</dbReference>
<evidence type="ECO:0000313" key="5">
    <source>
        <dbReference type="Proteomes" id="UP000036338"/>
    </source>
</evidence>
<organism evidence="4 5">
    <name type="scientific">Burkholderia cepacia</name>
    <name type="common">Pseudomonas cepacia</name>
    <dbReference type="NCBI Taxonomy" id="292"/>
    <lineage>
        <taxon>Bacteria</taxon>
        <taxon>Pseudomonadati</taxon>
        <taxon>Pseudomonadota</taxon>
        <taxon>Betaproteobacteria</taxon>
        <taxon>Burkholderiales</taxon>
        <taxon>Burkholderiaceae</taxon>
        <taxon>Burkholderia</taxon>
        <taxon>Burkholderia cepacia complex</taxon>
    </lineage>
</organism>
<accession>A0A0J5WTJ0</accession>
<dbReference type="PRINTS" id="PR00420">
    <property type="entry name" value="RNGMNOXGNASE"/>
</dbReference>
<dbReference type="GO" id="GO:0071949">
    <property type="term" value="F:FAD binding"/>
    <property type="evidence" value="ECO:0007669"/>
    <property type="project" value="InterPro"/>
</dbReference>
<feature type="domain" description="FAD-binding" evidence="3">
    <location>
        <begin position="3"/>
        <end position="168"/>
    </location>
</feature>
<comment type="caution">
    <text evidence="4">The sequence shown here is derived from an EMBL/GenBank/DDBJ whole genome shotgun (WGS) entry which is preliminary data.</text>
</comment>
<feature type="domain" description="FAD-binding" evidence="3">
    <location>
        <begin position="286"/>
        <end position="350"/>
    </location>
</feature>
<dbReference type="EMBL" id="LDWR01000041">
    <property type="protein sequence ID" value="KML53957.1"/>
    <property type="molecule type" value="Genomic_DNA"/>
</dbReference>
<dbReference type="AlphaFoldDB" id="A0A0J5WTJ0"/>
<protein>
    <recommendedName>
        <fullName evidence="3">FAD-binding domain-containing protein</fullName>
    </recommendedName>
</protein>
<keyword evidence="1" id="KW-0560">Oxidoreductase</keyword>
<dbReference type="PANTHER" id="PTHR13789:SF268">
    <property type="entry name" value="5-METHYLPHENAZINE-1-CARBOXYLATE 1-MONOOXYGENASE"/>
    <property type="match status" value="1"/>
</dbReference>
<dbReference type="PATRIC" id="fig|292.27.peg.4799"/>
<keyword evidence="2" id="KW-0503">Monooxygenase</keyword>
<dbReference type="Gene3D" id="3.50.50.60">
    <property type="entry name" value="FAD/NAD(P)-binding domain"/>
    <property type="match status" value="1"/>
</dbReference>
<dbReference type="RefSeq" id="WP_048248585.1">
    <property type="nucleotide sequence ID" value="NZ_LDWR01000041.1"/>
</dbReference>
<dbReference type="Gene3D" id="3.30.9.30">
    <property type="match status" value="1"/>
</dbReference>
<evidence type="ECO:0000259" key="3">
    <source>
        <dbReference type="Pfam" id="PF01494"/>
    </source>
</evidence>
<dbReference type="PANTHER" id="PTHR13789">
    <property type="entry name" value="MONOOXYGENASE"/>
    <property type="match status" value="1"/>
</dbReference>
<dbReference type="Pfam" id="PF01494">
    <property type="entry name" value="FAD_binding_3"/>
    <property type="match status" value="2"/>
</dbReference>
<dbReference type="GO" id="GO:0004497">
    <property type="term" value="F:monooxygenase activity"/>
    <property type="evidence" value="ECO:0007669"/>
    <property type="project" value="UniProtKB-KW"/>
</dbReference>